<accession>A0ABQ4XXY2</accession>
<organism evidence="1 2">
    <name type="scientific">Tanacetum coccineum</name>
    <dbReference type="NCBI Taxonomy" id="301880"/>
    <lineage>
        <taxon>Eukaryota</taxon>
        <taxon>Viridiplantae</taxon>
        <taxon>Streptophyta</taxon>
        <taxon>Embryophyta</taxon>
        <taxon>Tracheophyta</taxon>
        <taxon>Spermatophyta</taxon>
        <taxon>Magnoliopsida</taxon>
        <taxon>eudicotyledons</taxon>
        <taxon>Gunneridae</taxon>
        <taxon>Pentapetalae</taxon>
        <taxon>asterids</taxon>
        <taxon>campanulids</taxon>
        <taxon>Asterales</taxon>
        <taxon>Asteraceae</taxon>
        <taxon>Asteroideae</taxon>
        <taxon>Anthemideae</taxon>
        <taxon>Anthemidinae</taxon>
        <taxon>Tanacetum</taxon>
    </lineage>
</organism>
<evidence type="ECO:0000313" key="1">
    <source>
        <dbReference type="EMBL" id="GJS70294.1"/>
    </source>
</evidence>
<protein>
    <submittedName>
        <fullName evidence="1">Uncharacterized protein</fullName>
    </submittedName>
</protein>
<name>A0ABQ4XXY2_9ASTR</name>
<keyword evidence="2" id="KW-1185">Reference proteome</keyword>
<dbReference type="EMBL" id="BQNB010009924">
    <property type="protein sequence ID" value="GJS70294.1"/>
    <property type="molecule type" value="Genomic_DNA"/>
</dbReference>
<sequence>MNRRRQRLQLWLATVTTAGPPESSGGGRVRDNDHIARQCPQPMRVQNSAWFMEKMLLAQVLEAGIALSKKQLAILANIGDRVDSHLDNEITSDSNIIPYSQCLLESQQTAVQDTNSFAQQDSMILSVIEKMSEQMINHVTNWDKAKKEANSKSLTAELERYKERVKTFE</sequence>
<dbReference type="Proteomes" id="UP001151760">
    <property type="component" value="Unassembled WGS sequence"/>
</dbReference>
<proteinExistence type="predicted"/>
<evidence type="ECO:0000313" key="2">
    <source>
        <dbReference type="Proteomes" id="UP001151760"/>
    </source>
</evidence>
<comment type="caution">
    <text evidence="1">The sequence shown here is derived from an EMBL/GenBank/DDBJ whole genome shotgun (WGS) entry which is preliminary data.</text>
</comment>
<reference evidence="1" key="2">
    <citation type="submission" date="2022-01" db="EMBL/GenBank/DDBJ databases">
        <authorList>
            <person name="Yamashiro T."/>
            <person name="Shiraishi A."/>
            <person name="Satake H."/>
            <person name="Nakayama K."/>
        </authorList>
    </citation>
    <scope>NUCLEOTIDE SEQUENCE</scope>
</reference>
<gene>
    <name evidence="1" type="ORF">Tco_0703135</name>
</gene>
<reference evidence="1" key="1">
    <citation type="journal article" date="2022" name="Int. J. Mol. Sci.">
        <title>Draft Genome of Tanacetum Coccineum: Genomic Comparison of Closely Related Tanacetum-Family Plants.</title>
        <authorList>
            <person name="Yamashiro T."/>
            <person name="Shiraishi A."/>
            <person name="Nakayama K."/>
            <person name="Satake H."/>
        </authorList>
    </citation>
    <scope>NUCLEOTIDE SEQUENCE</scope>
</reference>